<dbReference type="GO" id="GO:0009055">
    <property type="term" value="F:electron transfer activity"/>
    <property type="evidence" value="ECO:0007669"/>
    <property type="project" value="InterPro"/>
</dbReference>
<dbReference type="EMBL" id="DYVE01000338">
    <property type="protein sequence ID" value="HJG29603.1"/>
    <property type="molecule type" value="Genomic_DNA"/>
</dbReference>
<sequence>MKLFGKKESVQKETGNEAVKVLGGGCANCHALEDAARAALGELGLPQEVGHITDFAQIAACGVLQTPALMVDGQVVSSGRVLTKEEAKALIEKARAQA</sequence>
<dbReference type="InterPro" id="IPR005243">
    <property type="entry name" value="THIRX-like_proc"/>
</dbReference>
<dbReference type="InterPro" id="IPR009056">
    <property type="entry name" value="Cyt_c-like_dom"/>
</dbReference>
<comment type="caution">
    <text evidence="5">The sequence shown here is derived from an EMBL/GenBank/DDBJ whole genome shotgun (WGS) entry which is preliminary data.</text>
</comment>
<dbReference type="PANTHER" id="PTHR36450">
    <property type="entry name" value="THIOREDOXIN"/>
    <property type="match status" value="1"/>
</dbReference>
<feature type="domain" description="Cytochrome c" evidence="4">
    <location>
        <begin position="10"/>
        <end position="98"/>
    </location>
</feature>
<dbReference type="PROSITE" id="PS51007">
    <property type="entry name" value="CYTC"/>
    <property type="match status" value="1"/>
</dbReference>
<reference evidence="5" key="1">
    <citation type="journal article" date="2021" name="PeerJ">
        <title>Extensive microbial diversity within the chicken gut microbiome revealed by metagenomics and culture.</title>
        <authorList>
            <person name="Gilroy R."/>
            <person name="Ravi A."/>
            <person name="Getino M."/>
            <person name="Pursley I."/>
            <person name="Horton D.L."/>
            <person name="Alikhan N.F."/>
            <person name="Baker D."/>
            <person name="Gharbi K."/>
            <person name="Hall N."/>
            <person name="Watson M."/>
            <person name="Adriaenssens E.M."/>
            <person name="Foster-Nyarko E."/>
            <person name="Jarju S."/>
            <person name="Secka A."/>
            <person name="Antonio M."/>
            <person name="Oren A."/>
            <person name="Chaudhuri R.R."/>
            <person name="La Ragione R."/>
            <person name="Hildebrand F."/>
            <person name="Pallen M.J."/>
        </authorList>
    </citation>
    <scope>NUCLEOTIDE SEQUENCE</scope>
    <source>
        <strain evidence="5">ChiBcec21-2208</strain>
    </source>
</reference>
<proteinExistence type="predicted"/>
<reference evidence="5" key="2">
    <citation type="submission" date="2021-09" db="EMBL/GenBank/DDBJ databases">
        <authorList>
            <person name="Gilroy R."/>
        </authorList>
    </citation>
    <scope>NUCLEOTIDE SEQUENCE</scope>
    <source>
        <strain evidence="5">ChiBcec21-2208</strain>
    </source>
</reference>
<dbReference type="Proteomes" id="UP000782880">
    <property type="component" value="Unassembled WGS sequence"/>
</dbReference>
<evidence type="ECO:0000259" key="4">
    <source>
        <dbReference type="PROSITE" id="PS51007"/>
    </source>
</evidence>
<evidence type="ECO:0000313" key="6">
    <source>
        <dbReference type="Proteomes" id="UP000782880"/>
    </source>
</evidence>
<dbReference type="PANTHER" id="PTHR36450:SF1">
    <property type="entry name" value="THIOREDOXIN"/>
    <property type="match status" value="1"/>
</dbReference>
<dbReference type="AlphaFoldDB" id="A0A921IPL6"/>
<evidence type="ECO:0000313" key="5">
    <source>
        <dbReference type="EMBL" id="HJG29603.1"/>
    </source>
</evidence>
<dbReference type="NCBIfam" id="TIGR00412">
    <property type="entry name" value="redox_disulf_2"/>
    <property type="match status" value="1"/>
</dbReference>
<dbReference type="InterPro" id="IPR036249">
    <property type="entry name" value="Thioredoxin-like_sf"/>
</dbReference>
<dbReference type="SUPFAM" id="SSF52833">
    <property type="entry name" value="Thioredoxin-like"/>
    <property type="match status" value="1"/>
</dbReference>
<evidence type="ECO:0000256" key="2">
    <source>
        <dbReference type="ARBA" id="ARBA00023004"/>
    </source>
</evidence>
<dbReference type="Pfam" id="PF13192">
    <property type="entry name" value="Thioredoxin_3"/>
    <property type="match status" value="1"/>
</dbReference>
<accession>A0A921IPL6</accession>
<keyword evidence="1 3" id="KW-0479">Metal-binding</keyword>
<protein>
    <submittedName>
        <fullName evidence="5">Thioredoxin family protein</fullName>
    </submittedName>
</protein>
<evidence type="ECO:0000256" key="1">
    <source>
        <dbReference type="ARBA" id="ARBA00022723"/>
    </source>
</evidence>
<evidence type="ECO:0000256" key="3">
    <source>
        <dbReference type="PROSITE-ProRule" id="PRU00433"/>
    </source>
</evidence>
<organism evidence="5 6">
    <name type="scientific">Subdoligranulum variabile</name>
    <dbReference type="NCBI Taxonomy" id="214851"/>
    <lineage>
        <taxon>Bacteria</taxon>
        <taxon>Bacillati</taxon>
        <taxon>Bacillota</taxon>
        <taxon>Clostridia</taxon>
        <taxon>Eubacteriales</taxon>
        <taxon>Oscillospiraceae</taxon>
        <taxon>Subdoligranulum</taxon>
    </lineage>
</organism>
<keyword evidence="3" id="KW-0349">Heme</keyword>
<dbReference type="GO" id="GO:0046872">
    <property type="term" value="F:metal ion binding"/>
    <property type="evidence" value="ECO:0007669"/>
    <property type="project" value="UniProtKB-KW"/>
</dbReference>
<keyword evidence="2 3" id="KW-0408">Iron</keyword>
<dbReference type="Gene3D" id="3.40.30.10">
    <property type="entry name" value="Glutaredoxin"/>
    <property type="match status" value="1"/>
</dbReference>
<gene>
    <name evidence="5" type="ORF">K8V20_13285</name>
</gene>
<dbReference type="GO" id="GO:0020037">
    <property type="term" value="F:heme binding"/>
    <property type="evidence" value="ECO:0007669"/>
    <property type="project" value="InterPro"/>
</dbReference>
<name>A0A921IPL6_9FIRM</name>
<dbReference type="InterPro" id="IPR012336">
    <property type="entry name" value="Thioredoxin-like_fold"/>
</dbReference>